<evidence type="ECO:0000259" key="5">
    <source>
        <dbReference type="PROSITE" id="PS50893"/>
    </source>
</evidence>
<protein>
    <submittedName>
        <fullName evidence="6">ABC-2 type transport system ATP-binding protein</fullName>
    </submittedName>
</protein>
<accession>A0A1M5X8K9</accession>
<evidence type="ECO:0000256" key="2">
    <source>
        <dbReference type="ARBA" id="ARBA00022448"/>
    </source>
</evidence>
<name>A0A1M5X8K9_9CLOT</name>
<evidence type="ECO:0000256" key="3">
    <source>
        <dbReference type="ARBA" id="ARBA00022741"/>
    </source>
</evidence>
<dbReference type="InterPro" id="IPR003439">
    <property type="entry name" value="ABC_transporter-like_ATP-bd"/>
</dbReference>
<feature type="domain" description="ABC transporter" evidence="5">
    <location>
        <begin position="6"/>
        <end position="219"/>
    </location>
</feature>
<reference evidence="6 7" key="1">
    <citation type="submission" date="2016-11" db="EMBL/GenBank/DDBJ databases">
        <authorList>
            <person name="Jaros S."/>
            <person name="Januszkiewicz K."/>
            <person name="Wedrychowicz H."/>
        </authorList>
    </citation>
    <scope>NUCLEOTIDE SEQUENCE [LARGE SCALE GENOMIC DNA]</scope>
    <source>
        <strain evidence="6 7">DSM 3089</strain>
    </source>
</reference>
<evidence type="ECO:0000256" key="1">
    <source>
        <dbReference type="ARBA" id="ARBA00005417"/>
    </source>
</evidence>
<dbReference type="SUPFAM" id="SSF52540">
    <property type="entry name" value="P-loop containing nucleoside triphosphate hydrolases"/>
    <property type="match status" value="1"/>
</dbReference>
<keyword evidence="2" id="KW-0813">Transport</keyword>
<dbReference type="SMART" id="SM00382">
    <property type="entry name" value="AAA"/>
    <property type="match status" value="1"/>
</dbReference>
<dbReference type="PROSITE" id="PS50893">
    <property type="entry name" value="ABC_TRANSPORTER_2"/>
    <property type="match status" value="1"/>
</dbReference>
<proteinExistence type="inferred from homology"/>
<dbReference type="PANTHER" id="PTHR43335">
    <property type="entry name" value="ABC TRANSPORTER, ATP-BINDING PROTEIN"/>
    <property type="match status" value="1"/>
</dbReference>
<dbReference type="AlphaFoldDB" id="A0A1M5X8K9"/>
<evidence type="ECO:0000313" key="6">
    <source>
        <dbReference type="EMBL" id="SHH95543.1"/>
    </source>
</evidence>
<dbReference type="InterPro" id="IPR017871">
    <property type="entry name" value="ABC_transporter-like_CS"/>
</dbReference>
<dbReference type="Gene3D" id="3.40.50.300">
    <property type="entry name" value="P-loop containing nucleotide triphosphate hydrolases"/>
    <property type="match status" value="1"/>
</dbReference>
<dbReference type="GO" id="GO:0016887">
    <property type="term" value="F:ATP hydrolysis activity"/>
    <property type="evidence" value="ECO:0007669"/>
    <property type="project" value="InterPro"/>
</dbReference>
<evidence type="ECO:0000313" key="7">
    <source>
        <dbReference type="Proteomes" id="UP000184526"/>
    </source>
</evidence>
<dbReference type="OrthoDB" id="9809205at2"/>
<dbReference type="Proteomes" id="UP000184526">
    <property type="component" value="Unassembled WGS sequence"/>
</dbReference>
<dbReference type="RefSeq" id="WP_072831930.1">
    <property type="nucleotide sequence ID" value="NZ_FQXP01000007.1"/>
</dbReference>
<gene>
    <name evidence="6" type="ORF">SAMN02745196_02058</name>
</gene>
<keyword evidence="3" id="KW-0547">Nucleotide-binding</keyword>
<dbReference type="InterPro" id="IPR003593">
    <property type="entry name" value="AAA+_ATPase"/>
</dbReference>
<dbReference type="Pfam" id="PF00005">
    <property type="entry name" value="ABC_tran"/>
    <property type="match status" value="1"/>
</dbReference>
<dbReference type="PROSITE" id="PS00211">
    <property type="entry name" value="ABC_TRANSPORTER_1"/>
    <property type="match status" value="1"/>
</dbReference>
<dbReference type="STRING" id="1121306.SAMN02745196_02058"/>
<comment type="similarity">
    <text evidence="1">Belongs to the ABC transporter superfamily.</text>
</comment>
<dbReference type="GO" id="GO:0005524">
    <property type="term" value="F:ATP binding"/>
    <property type="evidence" value="ECO:0007669"/>
    <property type="project" value="UniProtKB-KW"/>
</dbReference>
<keyword evidence="4 6" id="KW-0067">ATP-binding</keyword>
<sequence>MKEAYIKLRNVNKQINGNIILNSINLDLFKGKIYGFKGKNGSGKTMLFRAICGFIKVEGSIIINGNDIVKSGVYAENVGVLLENPGFIAGYSGFKNLKYLSEINNKIDDNKIKEVLKAVGLDPEDKKAFKKYSLGMKQKLGIAQAIMEDQEIIILDEPTNALDEESIEKLNKIILGLKEKGKIILLSNHNSEELEEICDEIFKIDSGKIKNTISGEESI</sequence>
<evidence type="ECO:0000256" key="4">
    <source>
        <dbReference type="ARBA" id="ARBA00022840"/>
    </source>
</evidence>
<organism evidence="6 7">
    <name type="scientific">Clostridium collagenovorans DSM 3089</name>
    <dbReference type="NCBI Taxonomy" id="1121306"/>
    <lineage>
        <taxon>Bacteria</taxon>
        <taxon>Bacillati</taxon>
        <taxon>Bacillota</taxon>
        <taxon>Clostridia</taxon>
        <taxon>Eubacteriales</taxon>
        <taxon>Clostridiaceae</taxon>
        <taxon>Clostridium</taxon>
    </lineage>
</organism>
<dbReference type="PANTHER" id="PTHR43335:SF4">
    <property type="entry name" value="ABC TRANSPORTER, ATP-BINDING PROTEIN"/>
    <property type="match status" value="1"/>
</dbReference>
<dbReference type="EMBL" id="FQXP01000007">
    <property type="protein sequence ID" value="SHH95543.1"/>
    <property type="molecule type" value="Genomic_DNA"/>
</dbReference>
<dbReference type="InterPro" id="IPR027417">
    <property type="entry name" value="P-loop_NTPase"/>
</dbReference>
<keyword evidence="7" id="KW-1185">Reference proteome</keyword>